<dbReference type="Gramene" id="LPERR07G15730.6">
    <property type="protein sequence ID" value="LPERR07G15730.6"/>
    <property type="gene ID" value="LPERR07G15730"/>
</dbReference>
<feature type="compositionally biased region" description="Basic residues" evidence="1">
    <location>
        <begin position="1"/>
        <end position="17"/>
    </location>
</feature>
<reference evidence="2 3" key="1">
    <citation type="submission" date="2012-08" db="EMBL/GenBank/DDBJ databases">
        <title>Oryza genome evolution.</title>
        <authorList>
            <person name="Wing R.A."/>
        </authorList>
    </citation>
    <scope>NUCLEOTIDE SEQUENCE</scope>
</reference>
<evidence type="ECO:0000256" key="1">
    <source>
        <dbReference type="SAM" id="MobiDB-lite"/>
    </source>
</evidence>
<dbReference type="HOGENOM" id="CLU_1770736_0_0_1"/>
<reference evidence="2" key="3">
    <citation type="submission" date="2015-04" db="UniProtKB">
        <authorList>
            <consortium name="EnsemblPlants"/>
        </authorList>
    </citation>
    <scope>IDENTIFICATION</scope>
</reference>
<dbReference type="Proteomes" id="UP000032180">
    <property type="component" value="Chromosome 7"/>
</dbReference>
<sequence length="147" mass="15439">MAALGRRSKTGRRRMGGRRTDDELDGGAAGTTAAARRGQHRLGRRWRDVVGERAVNPGSSARVGAPSPKQIEGVAVRGDRRRLVRLRRAAAALAVACAAPPISDISKTTIGFARLISPFSLLAASQIGQPIVAGTAIFGRQPLPALL</sequence>
<reference evidence="3" key="2">
    <citation type="submission" date="2013-12" db="EMBL/GenBank/DDBJ databases">
        <authorList>
            <person name="Yu Y."/>
            <person name="Lee S."/>
            <person name="de Baynast K."/>
            <person name="Wissotski M."/>
            <person name="Liu L."/>
            <person name="Talag J."/>
            <person name="Goicoechea J."/>
            <person name="Angelova A."/>
            <person name="Jetty R."/>
            <person name="Kudrna D."/>
            <person name="Golser W."/>
            <person name="Rivera L."/>
            <person name="Zhang J."/>
            <person name="Wing R."/>
        </authorList>
    </citation>
    <scope>NUCLEOTIDE SEQUENCE</scope>
</reference>
<feature type="region of interest" description="Disordered" evidence="1">
    <location>
        <begin position="1"/>
        <end position="43"/>
    </location>
</feature>
<dbReference type="EnsemblPlants" id="LPERR07G15730.6">
    <property type="protein sequence ID" value="LPERR07G15730.6"/>
    <property type="gene ID" value="LPERR07G15730"/>
</dbReference>
<dbReference type="AlphaFoldDB" id="A0A0D9X079"/>
<name>A0A0D9X079_9ORYZ</name>
<keyword evidence="3" id="KW-1185">Reference proteome</keyword>
<evidence type="ECO:0000313" key="2">
    <source>
        <dbReference type="EnsemblPlants" id="LPERR07G15730.6"/>
    </source>
</evidence>
<proteinExistence type="predicted"/>
<accession>A0A0D9X079</accession>
<organism evidence="2 3">
    <name type="scientific">Leersia perrieri</name>
    <dbReference type="NCBI Taxonomy" id="77586"/>
    <lineage>
        <taxon>Eukaryota</taxon>
        <taxon>Viridiplantae</taxon>
        <taxon>Streptophyta</taxon>
        <taxon>Embryophyta</taxon>
        <taxon>Tracheophyta</taxon>
        <taxon>Spermatophyta</taxon>
        <taxon>Magnoliopsida</taxon>
        <taxon>Liliopsida</taxon>
        <taxon>Poales</taxon>
        <taxon>Poaceae</taxon>
        <taxon>BOP clade</taxon>
        <taxon>Oryzoideae</taxon>
        <taxon>Oryzeae</taxon>
        <taxon>Oryzinae</taxon>
        <taxon>Leersia</taxon>
    </lineage>
</organism>
<evidence type="ECO:0000313" key="3">
    <source>
        <dbReference type="Proteomes" id="UP000032180"/>
    </source>
</evidence>
<protein>
    <submittedName>
        <fullName evidence="2">Uncharacterized protein</fullName>
    </submittedName>
</protein>